<dbReference type="EMBL" id="FXBB01000003">
    <property type="protein sequence ID" value="SMG15833.1"/>
    <property type="molecule type" value="Genomic_DNA"/>
</dbReference>
<evidence type="ECO:0000259" key="2">
    <source>
        <dbReference type="Pfam" id="PF06863"/>
    </source>
</evidence>
<evidence type="ECO:0000313" key="4">
    <source>
        <dbReference type="Proteomes" id="UP000193355"/>
    </source>
</evidence>
<dbReference type="InterPro" id="IPR010679">
    <property type="entry name" value="DUF1254"/>
</dbReference>
<dbReference type="Pfam" id="PF06742">
    <property type="entry name" value="DUF1214"/>
    <property type="match status" value="1"/>
</dbReference>
<evidence type="ECO:0000259" key="1">
    <source>
        <dbReference type="Pfam" id="PF06742"/>
    </source>
</evidence>
<organism evidence="3 4">
    <name type="scientific">Dethiosulfovibrio salsuginis</name>
    <dbReference type="NCBI Taxonomy" id="561720"/>
    <lineage>
        <taxon>Bacteria</taxon>
        <taxon>Thermotogati</taxon>
        <taxon>Synergistota</taxon>
        <taxon>Synergistia</taxon>
        <taxon>Synergistales</taxon>
        <taxon>Dethiosulfovibrionaceae</taxon>
        <taxon>Dethiosulfovibrio</taxon>
    </lineage>
</organism>
<dbReference type="Gene3D" id="2.60.40.1610">
    <property type="entry name" value="Domain of unknown function DUF1254"/>
    <property type="match status" value="1"/>
</dbReference>
<protein>
    <recommendedName>
        <fullName evidence="5">DUF1214 domain-containing protein</fullName>
    </recommendedName>
</protein>
<dbReference type="Gene3D" id="2.60.120.600">
    <property type="entry name" value="Domain of unknown function DUF1214, C-terminal domain"/>
    <property type="match status" value="1"/>
</dbReference>
<reference evidence="4" key="1">
    <citation type="submission" date="2017-04" db="EMBL/GenBank/DDBJ databases">
        <authorList>
            <person name="Varghese N."/>
            <person name="Submissions S."/>
        </authorList>
    </citation>
    <scope>NUCLEOTIDE SEQUENCE [LARGE SCALE GENOMIC DNA]</scope>
    <source>
        <strain evidence="4">USBA 82</strain>
    </source>
</reference>
<proteinExistence type="predicted"/>
<dbReference type="PANTHER" id="PTHR36509:SF2">
    <property type="entry name" value="BLL3101 PROTEIN"/>
    <property type="match status" value="1"/>
</dbReference>
<dbReference type="Pfam" id="PF06863">
    <property type="entry name" value="DUF1254"/>
    <property type="match status" value="1"/>
</dbReference>
<dbReference type="InterPro" id="IPR037049">
    <property type="entry name" value="DUF1214_C_sf"/>
</dbReference>
<dbReference type="OrthoDB" id="40820at2"/>
<feature type="domain" description="DUF1254" evidence="2">
    <location>
        <begin position="2"/>
        <end position="43"/>
    </location>
</feature>
<evidence type="ECO:0000313" key="3">
    <source>
        <dbReference type="EMBL" id="SMG15833.1"/>
    </source>
</evidence>
<feature type="domain" description="DUF1214" evidence="1">
    <location>
        <begin position="190"/>
        <end position="300"/>
    </location>
</feature>
<dbReference type="InterPro" id="IPR037050">
    <property type="entry name" value="DUF1254_sf"/>
</dbReference>
<dbReference type="AlphaFoldDB" id="A0A1X7ILH1"/>
<accession>A0A1X7ILH1</accession>
<evidence type="ECO:0008006" key="5">
    <source>
        <dbReference type="Google" id="ProtNLM"/>
    </source>
</evidence>
<dbReference type="Proteomes" id="UP000193355">
    <property type="component" value="Unassembled WGS sequence"/>
</dbReference>
<sequence>MVPEGMREARFSGNLGWIIGRTLCRGEEDMENVRAIQKGMKLLPLAAYLSGETYVPPVGTYDPKRDYVPVERVVGMTAEEFFHEANKLMLDNPPVAEDTPTVEKLRAIGIGPGLSFDLSVLGSDPKKREKTWKELLAKVNQRIIESSQKFLSHWGPWRYLGEPIAQFGTEYDYRAMVALKGLGANPVSAAIYASSKVDSNGDPLKAGERYRVRFKKGALPPVKGDGFWSITAYGDDSFLIPNELDRYCINDRTPLIFNPDGSLELLLQPEPPKEDDPLKANWLPTGDQGFHLFLRIYCPDRERIGGNWEAPSIFKIDTAPTAQ</sequence>
<dbReference type="STRING" id="561720.SAMN06275492_10371"/>
<gene>
    <name evidence="3" type="ORF">SAMN06275492_10371</name>
</gene>
<dbReference type="SUPFAM" id="SSF160935">
    <property type="entry name" value="VPA0735-like"/>
    <property type="match status" value="1"/>
</dbReference>
<name>A0A1X7ILH1_9BACT</name>
<dbReference type="PANTHER" id="PTHR36509">
    <property type="entry name" value="BLL3101 PROTEIN"/>
    <property type="match status" value="1"/>
</dbReference>
<keyword evidence="4" id="KW-1185">Reference proteome</keyword>
<dbReference type="InterPro" id="IPR010621">
    <property type="entry name" value="DUF1214"/>
</dbReference>